<dbReference type="RefSeq" id="WP_231116053.1">
    <property type="nucleotide sequence ID" value="NZ_SGXD01000001.1"/>
</dbReference>
<sequence length="288" mass="30806">MPQRDVIDAHHHLWHPQDPGQEWLAEPGLERIRAPFGMQEFRSASTNGVGGVPVAGSVVVQSVATTEETAALLATAADDDLLAAVVGWVDLTGDVPAQLAALQSGPGGDALRGLRHLVQSEEDPRWLLRPDVLRGLRAVEDAGLAYDVLVRVHQLASAEELARTLPGLRLVLDHAGKPDLAGGELAGWRAGISRLAEHEGVVVKLSGLVTEADHAHWSPGDIAPAWDTLLEAFGPSRIAFGSDWPYCLLAATWERWAAVVAELVDPLSPTEQDQVLRATATTAYALDR</sequence>
<keyword evidence="3" id="KW-0378">Hydrolase</keyword>
<reference evidence="3 4" key="1">
    <citation type="submission" date="2019-02" db="EMBL/GenBank/DDBJ databases">
        <title>Genomic Encyclopedia of Type Strains, Phase IV (KMG-IV): sequencing the most valuable type-strain genomes for metagenomic binning, comparative biology and taxonomic classification.</title>
        <authorList>
            <person name="Goeker M."/>
        </authorList>
    </citation>
    <scope>NUCLEOTIDE SEQUENCE [LARGE SCALE GENOMIC DNA]</scope>
    <source>
        <strain evidence="3 4">DSM 45622</strain>
    </source>
</reference>
<evidence type="ECO:0000313" key="4">
    <source>
        <dbReference type="Proteomes" id="UP000293638"/>
    </source>
</evidence>
<organism evidence="3 4">
    <name type="scientific">Motilibacter rhizosphaerae</name>
    <dbReference type="NCBI Taxonomy" id="598652"/>
    <lineage>
        <taxon>Bacteria</taxon>
        <taxon>Bacillati</taxon>
        <taxon>Actinomycetota</taxon>
        <taxon>Actinomycetes</taxon>
        <taxon>Motilibacterales</taxon>
        <taxon>Motilibacteraceae</taxon>
        <taxon>Motilibacter</taxon>
    </lineage>
</organism>
<comment type="similarity">
    <text evidence="1">Belongs to the metallo-dependent hydrolases superfamily.</text>
</comment>
<dbReference type="Pfam" id="PF04909">
    <property type="entry name" value="Amidohydro_2"/>
    <property type="match status" value="1"/>
</dbReference>
<dbReference type="PANTHER" id="PTHR43569">
    <property type="entry name" value="AMIDOHYDROLASE"/>
    <property type="match status" value="1"/>
</dbReference>
<keyword evidence="4" id="KW-1185">Reference proteome</keyword>
<name>A0A4V2F557_9ACTN</name>
<dbReference type="Gene3D" id="3.20.20.140">
    <property type="entry name" value="Metal-dependent hydrolases"/>
    <property type="match status" value="1"/>
</dbReference>
<dbReference type="AlphaFoldDB" id="A0A4V2F557"/>
<dbReference type="InterPro" id="IPR032466">
    <property type="entry name" value="Metal_Hydrolase"/>
</dbReference>
<dbReference type="InterPro" id="IPR052350">
    <property type="entry name" value="Metallo-dep_Lactonases"/>
</dbReference>
<dbReference type="InterPro" id="IPR006680">
    <property type="entry name" value="Amidohydro-rel"/>
</dbReference>
<feature type="domain" description="Amidohydrolase-related" evidence="2">
    <location>
        <begin position="7"/>
        <end position="285"/>
    </location>
</feature>
<evidence type="ECO:0000259" key="2">
    <source>
        <dbReference type="Pfam" id="PF04909"/>
    </source>
</evidence>
<dbReference type="PANTHER" id="PTHR43569:SF2">
    <property type="entry name" value="AMIDOHYDROLASE-RELATED DOMAIN-CONTAINING PROTEIN"/>
    <property type="match status" value="1"/>
</dbReference>
<evidence type="ECO:0000256" key="1">
    <source>
        <dbReference type="ARBA" id="ARBA00038310"/>
    </source>
</evidence>
<dbReference type="GO" id="GO:0016787">
    <property type="term" value="F:hydrolase activity"/>
    <property type="evidence" value="ECO:0007669"/>
    <property type="project" value="UniProtKB-KW"/>
</dbReference>
<dbReference type="Proteomes" id="UP000293638">
    <property type="component" value="Unassembled WGS sequence"/>
</dbReference>
<dbReference type="SUPFAM" id="SSF51556">
    <property type="entry name" value="Metallo-dependent hydrolases"/>
    <property type="match status" value="1"/>
</dbReference>
<protein>
    <submittedName>
        <fullName evidence="3">Putative TIM-barrel fold metal-dependent hydrolase</fullName>
    </submittedName>
</protein>
<proteinExistence type="inferred from homology"/>
<evidence type="ECO:0000313" key="3">
    <source>
        <dbReference type="EMBL" id="RZS91659.1"/>
    </source>
</evidence>
<comment type="caution">
    <text evidence="3">The sequence shown here is derived from an EMBL/GenBank/DDBJ whole genome shotgun (WGS) entry which is preliminary data.</text>
</comment>
<gene>
    <name evidence="3" type="ORF">EV189_0906</name>
</gene>
<dbReference type="EMBL" id="SGXD01000001">
    <property type="protein sequence ID" value="RZS91659.1"/>
    <property type="molecule type" value="Genomic_DNA"/>
</dbReference>
<accession>A0A4V2F557</accession>